<proteinExistence type="predicted"/>
<evidence type="ECO:0000313" key="1">
    <source>
        <dbReference type="EMBL" id="RAI00691.1"/>
    </source>
</evidence>
<reference evidence="1 2" key="1">
    <citation type="submission" date="2018-05" db="EMBL/GenBank/DDBJ databases">
        <title>Acuticoccus sediminis sp. nov., isolated from deep-sea sediment of Indian Ocean.</title>
        <authorList>
            <person name="Liu X."/>
            <person name="Lai Q."/>
            <person name="Du Y."/>
            <person name="Sun F."/>
            <person name="Zhang X."/>
            <person name="Wang S."/>
            <person name="Shao Z."/>
        </authorList>
    </citation>
    <scope>NUCLEOTIDE SEQUENCE [LARGE SCALE GENOMIC DNA]</scope>
    <source>
        <strain evidence="1 2">PTG4-2</strain>
    </source>
</reference>
<dbReference type="EMBL" id="QHHQ01000003">
    <property type="protein sequence ID" value="RAI00691.1"/>
    <property type="molecule type" value="Genomic_DNA"/>
</dbReference>
<gene>
    <name evidence="1" type="ORF">DLJ53_15680</name>
</gene>
<comment type="caution">
    <text evidence="1">The sequence shown here is derived from an EMBL/GenBank/DDBJ whole genome shotgun (WGS) entry which is preliminary data.</text>
</comment>
<dbReference type="AlphaFoldDB" id="A0A8B2NWG5"/>
<protein>
    <submittedName>
        <fullName evidence="1">Uncharacterized protein</fullName>
    </submittedName>
</protein>
<organism evidence="1 2">
    <name type="scientific">Acuticoccus sediminis</name>
    <dbReference type="NCBI Taxonomy" id="2184697"/>
    <lineage>
        <taxon>Bacteria</taxon>
        <taxon>Pseudomonadati</taxon>
        <taxon>Pseudomonadota</taxon>
        <taxon>Alphaproteobacteria</taxon>
        <taxon>Hyphomicrobiales</taxon>
        <taxon>Amorphaceae</taxon>
        <taxon>Acuticoccus</taxon>
    </lineage>
</organism>
<sequence>MAEDRPAAGKAHPVVVTSLNPFAKLERQLKCWTRWSDLGFAVRTANVAAEAERLRAAGVPDEAIIEIPDEASGRALFGKPTPLVLPLLTRFAEAMPGRDLLLTNSDIFAAARSAEVTTIYRAQAPAVALVREETPTHEASSFARRAPYRGGLDTFLIAADTFGGVVGSLSALPASERMCFGIPGWDYLMGAAVLSLGGVIMDSGLLLHESHETTYANVDEFLAYVPAMQALGMATGPSAAQAAFQFFQRIDHECRLTAAASRLARLKYYRQPLAATTPEARAATARFLAACPFAAATTSFAVLAALADDLRSAGTPDMERALNVFATGAGVHADFREALLATLFARLCRDGVGAGPRPPRASDTRHVRAVAALRQAGYKDDALERRAAARVYAVELIEHGIANAALHDYLVLAADNDVERALLAMIQSDAEGLPDAA</sequence>
<dbReference type="RefSeq" id="WP_111346859.1">
    <property type="nucleotide sequence ID" value="NZ_QHHQ01000003.1"/>
</dbReference>
<name>A0A8B2NWG5_9HYPH</name>
<keyword evidence="2" id="KW-1185">Reference proteome</keyword>
<dbReference type="OrthoDB" id="7876692at2"/>
<evidence type="ECO:0000313" key="2">
    <source>
        <dbReference type="Proteomes" id="UP000249590"/>
    </source>
</evidence>
<dbReference type="Proteomes" id="UP000249590">
    <property type="component" value="Unassembled WGS sequence"/>
</dbReference>
<accession>A0A8B2NWG5</accession>